<proteinExistence type="predicted"/>
<evidence type="ECO:0000313" key="1">
    <source>
        <dbReference type="EMBL" id="SER51819.1"/>
    </source>
</evidence>
<sequence length="318" mass="35628">MLSKYLLDRYSEDEPFLKALLIGYIDSELFAQSVPETDLSAYISDSKHERPILSARSITDAIDWYSLPDDHPFSPDSNGDGFTPDEWQLVREFSRIRGSTAHGLHSALGAEEAADVLDSELAALEDVENPDAMLKAVYRWPGANRVKSPEEAEVLDRSATDALKTTAKRGARFAGDNWDIINREHEMTVLVDEPTIPEEVDGVPFCPCPDEVVSIPDSDALPPAIYTVDGKTGPHIKPAHIVQAEAQRRALDERLHAPVHGLILRLGDERGDWDILASTDDGWPTDKAWELFQRKAEQLYDDEYVQARLEQMHRVDGR</sequence>
<accession>A0A1H9PVL7</accession>
<protein>
    <submittedName>
        <fullName evidence="1">Uncharacterized protein</fullName>
    </submittedName>
</protein>
<name>A0A1H9PVL7_9EURY</name>
<evidence type="ECO:0000313" key="2">
    <source>
        <dbReference type="Proteomes" id="UP000199114"/>
    </source>
</evidence>
<gene>
    <name evidence="1" type="ORF">SAMN04489841_3982</name>
</gene>
<reference evidence="2" key="1">
    <citation type="submission" date="2016-10" db="EMBL/GenBank/DDBJ databases">
        <authorList>
            <person name="Varghese N."/>
            <person name="Submissions S."/>
        </authorList>
    </citation>
    <scope>NUCLEOTIDE SEQUENCE [LARGE SCALE GENOMIC DNA]</scope>
    <source>
        <strain evidence="2">DSM 25055</strain>
    </source>
</reference>
<dbReference type="STRING" id="1186196.SAMN04489841_3982"/>
<organism evidence="1 2">
    <name type="scientific">Natrinema salaciae</name>
    <dbReference type="NCBI Taxonomy" id="1186196"/>
    <lineage>
        <taxon>Archaea</taxon>
        <taxon>Methanobacteriati</taxon>
        <taxon>Methanobacteriota</taxon>
        <taxon>Stenosarchaea group</taxon>
        <taxon>Halobacteria</taxon>
        <taxon>Halobacteriales</taxon>
        <taxon>Natrialbaceae</taxon>
        <taxon>Natrinema</taxon>
    </lineage>
</organism>
<dbReference type="EMBL" id="FOFD01000006">
    <property type="protein sequence ID" value="SER51819.1"/>
    <property type="molecule type" value="Genomic_DNA"/>
</dbReference>
<dbReference type="Proteomes" id="UP000199114">
    <property type="component" value="Unassembled WGS sequence"/>
</dbReference>
<dbReference type="RefSeq" id="WP_090620880.1">
    <property type="nucleotide sequence ID" value="NZ_FOFD01000006.1"/>
</dbReference>
<keyword evidence="2" id="KW-1185">Reference proteome</keyword>
<dbReference type="OrthoDB" id="377973at2157"/>
<dbReference type="AlphaFoldDB" id="A0A1H9PVL7"/>